<evidence type="ECO:0000313" key="3">
    <source>
        <dbReference type="Proteomes" id="UP001217485"/>
    </source>
</evidence>
<dbReference type="RefSeq" id="WP_272093609.1">
    <property type="nucleotide sequence ID" value="NZ_JAQNDK010000001.1"/>
</dbReference>
<name>A0ABT5BRN5_9BACT</name>
<feature type="region of interest" description="Disordered" evidence="1">
    <location>
        <begin position="95"/>
        <end position="139"/>
    </location>
</feature>
<organism evidence="2 3">
    <name type="scientific">Sorangium atrum</name>
    <dbReference type="NCBI Taxonomy" id="2995308"/>
    <lineage>
        <taxon>Bacteria</taxon>
        <taxon>Pseudomonadati</taxon>
        <taxon>Myxococcota</taxon>
        <taxon>Polyangia</taxon>
        <taxon>Polyangiales</taxon>
        <taxon>Polyangiaceae</taxon>
        <taxon>Sorangium</taxon>
    </lineage>
</organism>
<accession>A0ABT5BRN5</accession>
<evidence type="ECO:0000256" key="1">
    <source>
        <dbReference type="SAM" id="MobiDB-lite"/>
    </source>
</evidence>
<reference evidence="2 3" key="1">
    <citation type="submission" date="2023-01" db="EMBL/GenBank/DDBJ databases">
        <title>Minimal conservation of predation-associated metabolite biosynthetic gene clusters underscores biosynthetic potential of Myxococcota including descriptions for ten novel species: Archangium lansinium sp. nov., Myxococcus landrumus sp. nov., Nannocystis bai.</title>
        <authorList>
            <person name="Ahearne A."/>
            <person name="Stevens C."/>
            <person name="Dowd S."/>
        </authorList>
    </citation>
    <scope>NUCLEOTIDE SEQUENCE [LARGE SCALE GENOMIC DNA]</scope>
    <source>
        <strain evidence="2 3">WIWO2</strain>
    </source>
</reference>
<keyword evidence="3" id="KW-1185">Reference proteome</keyword>
<dbReference type="Proteomes" id="UP001217485">
    <property type="component" value="Unassembled WGS sequence"/>
</dbReference>
<protein>
    <submittedName>
        <fullName evidence="2">Uncharacterized protein</fullName>
    </submittedName>
</protein>
<dbReference type="EMBL" id="JAQNDK010000001">
    <property type="protein sequence ID" value="MDC0676835.1"/>
    <property type="molecule type" value="Genomic_DNA"/>
</dbReference>
<comment type="caution">
    <text evidence="2">The sequence shown here is derived from an EMBL/GenBank/DDBJ whole genome shotgun (WGS) entry which is preliminary data.</text>
</comment>
<feature type="compositionally biased region" description="Acidic residues" evidence="1">
    <location>
        <begin position="652"/>
        <end position="668"/>
    </location>
</feature>
<feature type="compositionally biased region" description="Basic and acidic residues" evidence="1">
    <location>
        <begin position="119"/>
        <end position="138"/>
    </location>
</feature>
<proteinExistence type="predicted"/>
<evidence type="ECO:0000313" key="2">
    <source>
        <dbReference type="EMBL" id="MDC0676835.1"/>
    </source>
</evidence>
<sequence length="692" mass="76209">MKKFYSADDHVLPRPVERLPDYANAKARRSLSERLVEAFGLSGPAADAVANAVVDPSAVRKYIGDAADPQVEEIAVPGGTVLGIRTIVWSRRIMPDPRNPRIGPSRKHPIAVEPGTAGEDSRFRPVPEPRSPEDKLETSPELVVEIESRHHLEWASAQAADYVLAENDWRVSIASQGVMEAVWVAATTYLHDDGSAPVTVPTTVEGSSRTTAVHDLLNVRSSDIPYEDPDQKLRTHYRKLNEVYERGIATGEQLVALRCERMPALILVGFRRNASSTAGFPTAVKSLVALRHVDPPKPWGDGPENESLADEVLDELCRRKLITTTERAYYAGAYTKTEARAARLSDNPACRAAKIVALFAQTDERTSEAIRVAVTSQSTRKRITKKMCNELATALIVRSVAGDVGKIDQVRRYMRHAFGQTVHHEKWESTDRDTDSLAKEALADVLRSIGDDTITEPGPASLELAVRAAYPLVVTGGLNADRGTANNNQPDRRTPGEVLDAMRRTVAGIHQLVQALKDFAADQYIRAVDEKGDVRKRADGIGDLVVSDIYLREQFPPPGKVRARSSGTTPMEQLKTRLADLSDAMDRLEDAFKAVGEVKGNDGHPLVDVDGVDIQFCSVRRQLLSRIGDELNIWGRLYRRRHGTATVTASADDTDDRDNGGDDFDAEVDDVYNSSYESWDESSKAKYDETTT</sequence>
<feature type="region of interest" description="Disordered" evidence="1">
    <location>
        <begin position="645"/>
        <end position="668"/>
    </location>
</feature>
<gene>
    <name evidence="2" type="ORF">POL72_03715</name>
</gene>